<dbReference type="AlphaFoldDB" id="A0A3B0X5W6"/>
<protein>
    <recommendedName>
        <fullName evidence="5">SAM-dependent methyltransferase</fullName>
    </recommendedName>
</protein>
<dbReference type="InterPro" id="IPR029063">
    <property type="entry name" value="SAM-dependent_MTases_sf"/>
</dbReference>
<accession>A0A3B0X5W6</accession>
<dbReference type="GO" id="GO:0032259">
    <property type="term" value="P:methylation"/>
    <property type="evidence" value="ECO:0007669"/>
    <property type="project" value="UniProtKB-KW"/>
</dbReference>
<dbReference type="EMBL" id="UOFH01000237">
    <property type="protein sequence ID" value="VAW63121.1"/>
    <property type="molecule type" value="Genomic_DNA"/>
</dbReference>
<evidence type="ECO:0000256" key="2">
    <source>
        <dbReference type="ARBA" id="ARBA00022679"/>
    </source>
</evidence>
<dbReference type="GO" id="GO:0008757">
    <property type="term" value="F:S-adenosylmethionine-dependent methyltransferase activity"/>
    <property type="evidence" value="ECO:0007669"/>
    <property type="project" value="TreeGrafter"/>
</dbReference>
<dbReference type="SUPFAM" id="SSF53335">
    <property type="entry name" value="S-adenosyl-L-methionine-dependent methyltransferases"/>
    <property type="match status" value="1"/>
</dbReference>
<dbReference type="PANTHER" id="PTHR10509">
    <property type="entry name" value="O-METHYLTRANSFERASE-RELATED"/>
    <property type="match status" value="1"/>
</dbReference>
<sequence length="220" mass="24790">MGKKTLQLDDSLYEYLLSVSLRENSVLTELRNETNKMEMRIMQISADQGQFMAMLVKLMGVKKIIEIGTFTGYSALAMALALPEDGELIACDISEQWTNTAKKYWQQAGVENKIKLKLASAEDTMKSLLKNNAEATFDLVFIDADKQNQEMYFEYSLQLLRPGGVILVDNVLWNGSVIDDKDDSGDTNAIRLFNQKIFKDNRVDISMIPVGDGITLARKK</sequence>
<keyword evidence="1" id="KW-0489">Methyltransferase</keyword>
<keyword evidence="2" id="KW-0808">Transferase</keyword>
<dbReference type="InterPro" id="IPR002935">
    <property type="entry name" value="SAM_O-MeTrfase"/>
</dbReference>
<reference evidence="4" key="1">
    <citation type="submission" date="2018-06" db="EMBL/GenBank/DDBJ databases">
        <authorList>
            <person name="Zhirakovskaya E."/>
        </authorList>
    </citation>
    <scope>NUCLEOTIDE SEQUENCE</scope>
</reference>
<dbReference type="Pfam" id="PF01596">
    <property type="entry name" value="Methyltransf_3"/>
    <property type="match status" value="1"/>
</dbReference>
<dbReference type="Gene3D" id="3.40.50.150">
    <property type="entry name" value="Vaccinia Virus protein VP39"/>
    <property type="match status" value="1"/>
</dbReference>
<dbReference type="CDD" id="cd02440">
    <property type="entry name" value="AdoMet_MTases"/>
    <property type="match status" value="1"/>
</dbReference>
<proteinExistence type="predicted"/>
<evidence type="ECO:0000256" key="3">
    <source>
        <dbReference type="ARBA" id="ARBA00022691"/>
    </source>
</evidence>
<organism evidence="4">
    <name type="scientific">hydrothermal vent metagenome</name>
    <dbReference type="NCBI Taxonomy" id="652676"/>
    <lineage>
        <taxon>unclassified sequences</taxon>
        <taxon>metagenomes</taxon>
        <taxon>ecological metagenomes</taxon>
    </lineage>
</organism>
<name>A0A3B0X5W6_9ZZZZ</name>
<evidence type="ECO:0008006" key="5">
    <source>
        <dbReference type="Google" id="ProtNLM"/>
    </source>
</evidence>
<keyword evidence="3" id="KW-0949">S-adenosyl-L-methionine</keyword>
<dbReference type="GO" id="GO:0008171">
    <property type="term" value="F:O-methyltransferase activity"/>
    <property type="evidence" value="ECO:0007669"/>
    <property type="project" value="InterPro"/>
</dbReference>
<dbReference type="InterPro" id="IPR050362">
    <property type="entry name" value="Cation-dep_OMT"/>
</dbReference>
<evidence type="ECO:0000313" key="4">
    <source>
        <dbReference type="EMBL" id="VAW63121.1"/>
    </source>
</evidence>
<gene>
    <name evidence="4" type="ORF">MNBD_GAMMA08-189</name>
</gene>
<dbReference type="PROSITE" id="PS51682">
    <property type="entry name" value="SAM_OMT_I"/>
    <property type="match status" value="1"/>
</dbReference>
<dbReference type="PANTHER" id="PTHR10509:SF14">
    <property type="entry name" value="CAFFEOYL-COA O-METHYLTRANSFERASE 3-RELATED"/>
    <property type="match status" value="1"/>
</dbReference>
<evidence type="ECO:0000256" key="1">
    <source>
        <dbReference type="ARBA" id="ARBA00022603"/>
    </source>
</evidence>